<feature type="compositionally biased region" description="Polar residues" evidence="1">
    <location>
        <begin position="178"/>
        <end position="187"/>
    </location>
</feature>
<reference evidence="2" key="1">
    <citation type="submission" date="2020-08" db="EMBL/GenBank/DDBJ databases">
        <title>Multicomponent nature underlies the extraordinary mechanical properties of spider dragline silk.</title>
        <authorList>
            <person name="Kono N."/>
            <person name="Nakamura H."/>
            <person name="Mori M."/>
            <person name="Yoshida Y."/>
            <person name="Ohtoshi R."/>
            <person name="Malay A.D."/>
            <person name="Moran D.A.P."/>
            <person name="Tomita M."/>
            <person name="Numata K."/>
            <person name="Arakawa K."/>
        </authorList>
    </citation>
    <scope>NUCLEOTIDE SEQUENCE</scope>
</reference>
<accession>A0A8X6PV70</accession>
<feature type="compositionally biased region" description="Polar residues" evidence="1">
    <location>
        <begin position="524"/>
        <end position="543"/>
    </location>
</feature>
<feature type="compositionally biased region" description="Basic and acidic residues" evidence="1">
    <location>
        <begin position="590"/>
        <end position="612"/>
    </location>
</feature>
<feature type="compositionally biased region" description="Acidic residues" evidence="1">
    <location>
        <begin position="319"/>
        <end position="330"/>
    </location>
</feature>
<feature type="compositionally biased region" description="Low complexity" evidence="1">
    <location>
        <begin position="572"/>
        <end position="582"/>
    </location>
</feature>
<feature type="compositionally biased region" description="Basic residues" evidence="1">
    <location>
        <begin position="551"/>
        <end position="571"/>
    </location>
</feature>
<feature type="compositionally biased region" description="Basic and acidic residues" evidence="1">
    <location>
        <begin position="1447"/>
        <end position="1458"/>
    </location>
</feature>
<feature type="compositionally biased region" description="Acidic residues" evidence="1">
    <location>
        <begin position="104"/>
        <end position="114"/>
    </location>
</feature>
<feature type="compositionally biased region" description="Low complexity" evidence="1">
    <location>
        <begin position="240"/>
        <end position="252"/>
    </location>
</feature>
<feature type="compositionally biased region" description="Basic residues" evidence="1">
    <location>
        <begin position="1009"/>
        <end position="1021"/>
    </location>
</feature>
<evidence type="ECO:0000256" key="1">
    <source>
        <dbReference type="SAM" id="MobiDB-lite"/>
    </source>
</evidence>
<feature type="compositionally biased region" description="Basic residues" evidence="1">
    <location>
        <begin position="792"/>
        <end position="801"/>
    </location>
</feature>
<feature type="compositionally biased region" description="Polar residues" evidence="1">
    <location>
        <begin position="625"/>
        <end position="634"/>
    </location>
</feature>
<feature type="compositionally biased region" description="Basic residues" evidence="1">
    <location>
        <begin position="1159"/>
        <end position="1168"/>
    </location>
</feature>
<feature type="region of interest" description="Disordered" evidence="1">
    <location>
        <begin position="1"/>
        <end position="642"/>
    </location>
</feature>
<feature type="region of interest" description="Disordered" evidence="1">
    <location>
        <begin position="783"/>
        <end position="814"/>
    </location>
</feature>
<feature type="compositionally biased region" description="Polar residues" evidence="1">
    <location>
        <begin position="85"/>
        <end position="101"/>
    </location>
</feature>
<evidence type="ECO:0000313" key="3">
    <source>
        <dbReference type="Proteomes" id="UP000887013"/>
    </source>
</evidence>
<feature type="compositionally biased region" description="Basic residues" evidence="1">
    <location>
        <begin position="1305"/>
        <end position="1319"/>
    </location>
</feature>
<feature type="compositionally biased region" description="Polar residues" evidence="1">
    <location>
        <begin position="710"/>
        <end position="728"/>
    </location>
</feature>
<feature type="compositionally biased region" description="Low complexity" evidence="1">
    <location>
        <begin position="686"/>
        <end position="697"/>
    </location>
</feature>
<keyword evidence="3" id="KW-1185">Reference proteome</keyword>
<feature type="compositionally biased region" description="Polar residues" evidence="1">
    <location>
        <begin position="472"/>
        <end position="481"/>
    </location>
</feature>
<feature type="compositionally biased region" description="Polar residues" evidence="1">
    <location>
        <begin position="197"/>
        <end position="223"/>
    </location>
</feature>
<feature type="region of interest" description="Disordered" evidence="1">
    <location>
        <begin position="668"/>
        <end position="728"/>
    </location>
</feature>
<feature type="compositionally biased region" description="Polar residues" evidence="1">
    <location>
        <begin position="1026"/>
        <end position="1039"/>
    </location>
</feature>
<evidence type="ECO:0000313" key="2">
    <source>
        <dbReference type="EMBL" id="GFT82442.1"/>
    </source>
</evidence>
<feature type="compositionally biased region" description="Basic residues" evidence="1">
    <location>
        <begin position="931"/>
        <end position="941"/>
    </location>
</feature>
<feature type="region of interest" description="Disordered" evidence="1">
    <location>
        <begin position="746"/>
        <end position="766"/>
    </location>
</feature>
<feature type="compositionally biased region" description="Polar residues" evidence="1">
    <location>
        <begin position="1047"/>
        <end position="1057"/>
    </location>
</feature>
<feature type="compositionally biased region" description="Low complexity" evidence="1">
    <location>
        <begin position="30"/>
        <end position="55"/>
    </location>
</feature>
<proteinExistence type="predicted"/>
<feature type="compositionally biased region" description="Basic residues" evidence="1">
    <location>
        <begin position="451"/>
        <end position="461"/>
    </location>
</feature>
<feature type="compositionally biased region" description="Basic and acidic residues" evidence="1">
    <location>
        <begin position="435"/>
        <end position="450"/>
    </location>
</feature>
<feature type="compositionally biased region" description="Basic residues" evidence="1">
    <location>
        <begin position="668"/>
        <end position="685"/>
    </location>
</feature>
<feature type="compositionally biased region" description="Low complexity" evidence="1">
    <location>
        <begin position="168"/>
        <end position="177"/>
    </location>
</feature>
<dbReference type="Proteomes" id="UP000887013">
    <property type="component" value="Unassembled WGS sequence"/>
</dbReference>
<feature type="region of interest" description="Disordered" evidence="1">
    <location>
        <begin position="927"/>
        <end position="948"/>
    </location>
</feature>
<feature type="compositionally biased region" description="Polar residues" evidence="1">
    <location>
        <begin position="115"/>
        <end position="125"/>
    </location>
</feature>
<feature type="region of interest" description="Disordered" evidence="1">
    <location>
        <begin position="1447"/>
        <end position="1498"/>
    </location>
</feature>
<name>A0A8X6PV70_NEPPI</name>
<feature type="compositionally biased region" description="Polar residues" evidence="1">
    <location>
        <begin position="746"/>
        <end position="759"/>
    </location>
</feature>
<feature type="compositionally biased region" description="Basic and acidic residues" evidence="1">
    <location>
        <begin position="410"/>
        <end position="427"/>
    </location>
</feature>
<comment type="caution">
    <text evidence="2">The sequence shown here is derived from an EMBL/GenBank/DDBJ whole genome shotgun (WGS) entry which is preliminary data.</text>
</comment>
<gene>
    <name evidence="2" type="primary">NCL1_40362</name>
    <name evidence="2" type="ORF">NPIL_344981</name>
</gene>
<sequence length="1563" mass="176367">MRGNQVGNHPNMRRNPGGNPESMRGNPAGNYPNVRRNSNGNNPNVRGNPGGNHPNMRGNLGRNHHPNMRVNPGGNHHPNLRGNPVKNNNFHNGFNPSLLRNNDNEDNDGSEPENQDNQPLITSASDSDEADITSDETSVTDDSQYPPDASNDYTGTQLPEELVDDLLSDLGDSPSDEFLSTTESGNESDQDLAPQPEETTLLQKSSVDDSASNTDTNFASHQAQPGLRRKIPGGPPHRPGGPLRRIPPGGMRNPQMRRRRPDGMRNPNVRRRPGVGGGNLQNGLGPPLRENNMEYDGDGSPAMNNEEPNELSTNLPNEADQEESPEEGFVTDDTNQFSKQPLDEIFSDFDDNEYSLSTTGMEDAESSDYSPTEVTEATALTDDPQIPPGVPDDFPGYKFPDGFISDLISDLDKKDSDRKHKSDEGMKEPGMLPHGEFRDHTDSFHENEYPKKRKKKIKHVKVPTDKSKSKKQPNTVKQSSDIPPKFDESFDTSEPQQHFSEMELDNASLQDSTYPSDFEIITPEITQAYQQDNTPDIQTMSSKDSLDNSRIHVKKNRNLIRPKKHKIKSSKHSQPSKSSSSESEADTATEEDHSSNMDKSFDTFEPQRHFSEIELGDTSSRDGIDSSNFETTFANDPDVHQQDEIEDYATPEAQQISDNAGFVESPIHKKRNRNLFRPKQHRAKISKISLPKKPSTSQSEEDMTLKEDYSSQYPLKQNSLEATDSTPVNGVPYDEWWKHLHTIKSTDTGESTEQINHPSSETDHVISSEGITDSDLEQPQMATHTENDGLKRPHRKLRKPFKSNSKSKDISDEYQTVLPEDYDVKGIFTPESQEDNPLNFPDLSKQIGAIQPPGQTDVTTMQQPLSEKFPDVINKNTDTIDDEDTTVPESSTLFLPSQTENQVLTSKNLFTQYEPLNSTLRRKFPQNTRFPNRRRKLKRRPHPTEADIEAARKNLRQKFTNALNDNERLTVSTEDYGYQSSPENLLTQTEDDHLSLENHFPQNEPFNPLKRRPPHSRRRLHPSPSNLINPTVAQQTLQREQSKAENTDSSNSDSDYELNISSNFGSDYDSTTVLMNDYEYKPITPLMDDYEYKSATALINDYEQKFTTVSAAEEKHESTSASVSNYDNEFTSNPSLLRTDYEYSTLEDISHENIFDQSKRKKHPHVKLHFPNSDENIRKQAHTNSADFSEDQETEPQDFQEQVISTERTLLNTASSVNYEFEAPTGLSDDITTMKIYPTNEVSTSVLTYDSDEFFNTEPLTQDVATTIATILNDNTSVNDTVTEFDASEENKMERTNKSSLRPSHPGKRRRRRRRKKIHGNNSTFHPYPMKRRTKKPEIHSSIPNDFPNFSFPDEFVTDMLSSLTETPSTTDAEINTGTTNTGDVNINTKTPGTTDADINTEIVNTEDVNINTQTPSTTYTEINIETPNTGDTEINTDTLNTRDADINTETADSREEEINTEIPNTGDADVNTETPDSRDAEINTETPNTRDTETPNIGNVEINTEASDYERRIHTKSHNPGRKKKKGKRWKIHRPKGNLYHSDITFIFIIKIGEVSYMIVKM</sequence>
<protein>
    <submittedName>
        <fullName evidence="2">Zonadhesin</fullName>
    </submittedName>
</protein>
<organism evidence="2 3">
    <name type="scientific">Nephila pilipes</name>
    <name type="common">Giant wood spider</name>
    <name type="synonym">Nephila maculata</name>
    <dbReference type="NCBI Taxonomy" id="299642"/>
    <lineage>
        <taxon>Eukaryota</taxon>
        <taxon>Metazoa</taxon>
        <taxon>Ecdysozoa</taxon>
        <taxon>Arthropoda</taxon>
        <taxon>Chelicerata</taxon>
        <taxon>Arachnida</taxon>
        <taxon>Araneae</taxon>
        <taxon>Araneomorphae</taxon>
        <taxon>Entelegynae</taxon>
        <taxon>Araneoidea</taxon>
        <taxon>Nephilidae</taxon>
        <taxon>Nephila</taxon>
    </lineage>
</organism>
<dbReference type="OrthoDB" id="7452157at2759"/>
<dbReference type="EMBL" id="BMAW01118984">
    <property type="protein sequence ID" value="GFT82442.1"/>
    <property type="molecule type" value="Genomic_DNA"/>
</dbReference>
<feature type="region of interest" description="Disordered" evidence="1">
    <location>
        <begin position="1286"/>
        <end position="1335"/>
    </location>
</feature>
<feature type="region of interest" description="Disordered" evidence="1">
    <location>
        <begin position="997"/>
        <end position="1057"/>
    </location>
</feature>
<feature type="region of interest" description="Disordered" evidence="1">
    <location>
        <begin position="1157"/>
        <end position="1178"/>
    </location>
</feature>
<feature type="region of interest" description="Disordered" evidence="1">
    <location>
        <begin position="1367"/>
        <end position="1393"/>
    </location>
</feature>